<dbReference type="PANTHER" id="PTHR30313:SF2">
    <property type="entry name" value="DNA PRIMASE"/>
    <property type="match status" value="1"/>
</dbReference>
<evidence type="ECO:0000259" key="4">
    <source>
        <dbReference type="SMART" id="SM00400"/>
    </source>
</evidence>
<evidence type="ECO:0000313" key="5">
    <source>
        <dbReference type="EMBL" id="MXV16893.1"/>
    </source>
</evidence>
<dbReference type="SUPFAM" id="SSF56731">
    <property type="entry name" value="DNA primase core"/>
    <property type="match status" value="1"/>
</dbReference>
<keyword evidence="3" id="KW-0862">Zinc</keyword>
<gene>
    <name evidence="5" type="ORF">GS398_16450</name>
</gene>
<evidence type="ECO:0000256" key="2">
    <source>
        <dbReference type="ARBA" id="ARBA00022771"/>
    </source>
</evidence>
<evidence type="ECO:0000256" key="3">
    <source>
        <dbReference type="ARBA" id="ARBA00022833"/>
    </source>
</evidence>
<reference evidence="5 6" key="1">
    <citation type="submission" date="2019-11" db="EMBL/GenBank/DDBJ databases">
        <title>Pedobacter sp. HMF7056 Genome sequencing and assembly.</title>
        <authorList>
            <person name="Kang H."/>
            <person name="Kim H."/>
            <person name="Joh K."/>
        </authorList>
    </citation>
    <scope>NUCLEOTIDE SEQUENCE [LARGE SCALE GENOMIC DNA]</scope>
    <source>
        <strain evidence="5 6">HMF7056</strain>
    </source>
</reference>
<dbReference type="AlphaFoldDB" id="A0A7K1Y0X2"/>
<dbReference type="GO" id="GO:0008270">
    <property type="term" value="F:zinc ion binding"/>
    <property type="evidence" value="ECO:0007669"/>
    <property type="project" value="UniProtKB-KW"/>
</dbReference>
<dbReference type="GO" id="GO:0003899">
    <property type="term" value="F:DNA-directed RNA polymerase activity"/>
    <property type="evidence" value="ECO:0007669"/>
    <property type="project" value="InterPro"/>
</dbReference>
<dbReference type="SMART" id="SM00400">
    <property type="entry name" value="ZnF_CHCC"/>
    <property type="match status" value="1"/>
</dbReference>
<dbReference type="GO" id="GO:0003677">
    <property type="term" value="F:DNA binding"/>
    <property type="evidence" value="ECO:0007669"/>
    <property type="project" value="InterPro"/>
</dbReference>
<feature type="domain" description="Zinc finger CHC2-type" evidence="4">
    <location>
        <begin position="33"/>
        <end position="89"/>
    </location>
</feature>
<proteinExistence type="predicted"/>
<keyword evidence="2" id="KW-0863">Zinc-finger</keyword>
<dbReference type="Gene3D" id="3.90.580.10">
    <property type="entry name" value="Zinc finger, CHC2-type domain"/>
    <property type="match status" value="1"/>
</dbReference>
<comment type="caution">
    <text evidence="5">The sequence shown here is derived from an EMBL/GenBank/DDBJ whole genome shotgun (WGS) entry which is preliminary data.</text>
</comment>
<dbReference type="EMBL" id="WVHS01000004">
    <property type="protein sequence ID" value="MXV16893.1"/>
    <property type="molecule type" value="Genomic_DNA"/>
</dbReference>
<organism evidence="5 6">
    <name type="scientific">Hufsiella ginkgonis</name>
    <dbReference type="NCBI Taxonomy" id="2695274"/>
    <lineage>
        <taxon>Bacteria</taxon>
        <taxon>Pseudomonadati</taxon>
        <taxon>Bacteroidota</taxon>
        <taxon>Sphingobacteriia</taxon>
        <taxon>Sphingobacteriales</taxon>
        <taxon>Sphingobacteriaceae</taxon>
        <taxon>Hufsiella</taxon>
    </lineage>
</organism>
<dbReference type="InterPro" id="IPR036977">
    <property type="entry name" value="DNA_primase_Znf_CHC2"/>
</dbReference>
<accession>A0A7K1Y0X2</accession>
<keyword evidence="6" id="KW-1185">Reference proteome</keyword>
<dbReference type="Gene3D" id="3.40.1360.10">
    <property type="match status" value="1"/>
</dbReference>
<dbReference type="InterPro" id="IPR050219">
    <property type="entry name" value="DnaG_primase"/>
</dbReference>
<name>A0A7K1Y0X2_9SPHI</name>
<protein>
    <recommendedName>
        <fullName evidence="4">Zinc finger CHC2-type domain-containing protein</fullName>
    </recommendedName>
</protein>
<dbReference type="Pfam" id="PF13155">
    <property type="entry name" value="Toprim_2"/>
    <property type="match status" value="1"/>
</dbReference>
<dbReference type="Pfam" id="PF01807">
    <property type="entry name" value="Zn_ribbon_DnaG"/>
    <property type="match status" value="1"/>
</dbReference>
<evidence type="ECO:0000256" key="1">
    <source>
        <dbReference type="ARBA" id="ARBA00022723"/>
    </source>
</evidence>
<dbReference type="GO" id="GO:0005737">
    <property type="term" value="C:cytoplasm"/>
    <property type="evidence" value="ECO:0007669"/>
    <property type="project" value="TreeGrafter"/>
</dbReference>
<dbReference type="CDD" id="cd01029">
    <property type="entry name" value="TOPRIM_primases"/>
    <property type="match status" value="1"/>
</dbReference>
<keyword evidence="1" id="KW-0479">Metal-binding</keyword>
<dbReference type="InterPro" id="IPR002694">
    <property type="entry name" value="Znf_CHC2"/>
</dbReference>
<dbReference type="GO" id="GO:0006269">
    <property type="term" value="P:DNA replication, synthesis of primer"/>
    <property type="evidence" value="ECO:0007669"/>
    <property type="project" value="TreeGrafter"/>
</dbReference>
<dbReference type="Proteomes" id="UP000451233">
    <property type="component" value="Unassembled WGS sequence"/>
</dbReference>
<evidence type="ECO:0000313" key="6">
    <source>
        <dbReference type="Proteomes" id="UP000451233"/>
    </source>
</evidence>
<dbReference type="SUPFAM" id="SSF57783">
    <property type="entry name" value="Zinc beta-ribbon"/>
    <property type="match status" value="1"/>
</dbReference>
<sequence length="312" mass="35663">MNIEQANTITMAEILDKLNIVPTNDKGNDVWYLSPFRNEKTASFHVSRKKNKWYDFGERVGGDVVGFVCKYLEFCGEPHSVSDALRLLRKMWGSQAISLTLPQRKTPTEEAEEAEPALRLKKVEPLTKMGLGNYLEKRGIPLDVAKRHLFQIRVHNKKTDKCFRTLGFKNEDDGWELRNPFFKGVLGPKTITAIPREQNTKLEAIHIFEGFLDLLSAIAQMKGKGFKHDVIVLNSIACIPKALPYIQGYGYKVIYTWMDNDDAGSKATEIFAEFAKTEEGLLHKPMNDLYKPHKDVNEWWMAKQGLKELAND</sequence>
<dbReference type="PANTHER" id="PTHR30313">
    <property type="entry name" value="DNA PRIMASE"/>
    <property type="match status" value="1"/>
</dbReference>
<dbReference type="InterPro" id="IPR034154">
    <property type="entry name" value="TOPRIM_DnaG/twinkle"/>
</dbReference>